<reference evidence="5" key="1">
    <citation type="journal article" date="2019" name="Int. J. Syst. Evol. Microbiol.">
        <title>The Global Catalogue of Microorganisms (GCM) 10K type strain sequencing project: providing services to taxonomists for standard genome sequencing and annotation.</title>
        <authorList>
            <consortium name="The Broad Institute Genomics Platform"/>
            <consortium name="The Broad Institute Genome Sequencing Center for Infectious Disease"/>
            <person name="Wu L."/>
            <person name="Ma J."/>
        </authorList>
    </citation>
    <scope>NUCLEOTIDE SEQUENCE [LARGE SCALE GENOMIC DNA]</scope>
    <source>
        <strain evidence="5">CCUG 43304</strain>
    </source>
</reference>
<name>A0ABW1VHU5_9MICO</name>
<dbReference type="EMBL" id="JBHSTP010000002">
    <property type="protein sequence ID" value="MFC6356655.1"/>
    <property type="molecule type" value="Genomic_DNA"/>
</dbReference>
<gene>
    <name evidence="4" type="ORF">ACFQB0_11110</name>
</gene>
<evidence type="ECO:0000259" key="3">
    <source>
        <dbReference type="Pfam" id="PF13193"/>
    </source>
</evidence>
<protein>
    <submittedName>
        <fullName evidence="4">AMP-binding protein</fullName>
    </submittedName>
</protein>
<proteinExistence type="predicted"/>
<dbReference type="PANTHER" id="PTHR43767">
    <property type="entry name" value="LONG-CHAIN-FATTY-ACID--COA LIGASE"/>
    <property type="match status" value="1"/>
</dbReference>
<accession>A0ABW1VHU5</accession>
<dbReference type="RefSeq" id="WP_386731373.1">
    <property type="nucleotide sequence ID" value="NZ_JBHSTP010000002.1"/>
</dbReference>
<dbReference type="Gene3D" id="3.30.300.30">
    <property type="match status" value="1"/>
</dbReference>
<feature type="compositionally biased region" description="Basic and acidic residues" evidence="1">
    <location>
        <begin position="57"/>
        <end position="79"/>
    </location>
</feature>
<evidence type="ECO:0000259" key="2">
    <source>
        <dbReference type="Pfam" id="PF00501"/>
    </source>
</evidence>
<evidence type="ECO:0000313" key="4">
    <source>
        <dbReference type="EMBL" id="MFC6356655.1"/>
    </source>
</evidence>
<feature type="domain" description="AMP-binding enzyme C-terminal" evidence="3">
    <location>
        <begin position="332"/>
        <end position="418"/>
    </location>
</feature>
<dbReference type="InterPro" id="IPR045851">
    <property type="entry name" value="AMP-bd_C_sf"/>
</dbReference>
<dbReference type="SUPFAM" id="SSF56801">
    <property type="entry name" value="Acetyl-CoA synthetase-like"/>
    <property type="match status" value="1"/>
</dbReference>
<dbReference type="InterPro" id="IPR042099">
    <property type="entry name" value="ANL_N_sf"/>
</dbReference>
<dbReference type="Pfam" id="PF13193">
    <property type="entry name" value="AMP-binding_C"/>
    <property type="match status" value="1"/>
</dbReference>
<dbReference type="InterPro" id="IPR025110">
    <property type="entry name" value="AMP-bd_C"/>
</dbReference>
<keyword evidence="5" id="KW-1185">Reference proteome</keyword>
<evidence type="ECO:0000256" key="1">
    <source>
        <dbReference type="SAM" id="MobiDB-lite"/>
    </source>
</evidence>
<feature type="region of interest" description="Disordered" evidence="1">
    <location>
        <begin position="42"/>
        <end position="79"/>
    </location>
</feature>
<organism evidence="4 5">
    <name type="scientific">Luethyella okanaganae</name>
    <dbReference type="NCBI Taxonomy" id="69372"/>
    <lineage>
        <taxon>Bacteria</taxon>
        <taxon>Bacillati</taxon>
        <taxon>Actinomycetota</taxon>
        <taxon>Actinomycetes</taxon>
        <taxon>Micrococcales</taxon>
        <taxon>Microbacteriaceae</taxon>
        <taxon>Luethyella</taxon>
    </lineage>
</organism>
<evidence type="ECO:0000313" key="5">
    <source>
        <dbReference type="Proteomes" id="UP001596306"/>
    </source>
</evidence>
<dbReference type="Proteomes" id="UP001596306">
    <property type="component" value="Unassembled WGS sequence"/>
</dbReference>
<dbReference type="Gene3D" id="3.40.50.12780">
    <property type="entry name" value="N-terminal domain of ligase-like"/>
    <property type="match status" value="1"/>
</dbReference>
<dbReference type="Pfam" id="PF00501">
    <property type="entry name" value="AMP-binding"/>
    <property type="match status" value="1"/>
</dbReference>
<sequence>MTRLLRLVDGSRPAEVLVALRAALSGDGPAVLPITPAPGRRAQFGSSHRAGGGSPADFDRLNRRGDGHGGGRRVARERDRVPLEVPRAVALVIETSGSTEAPKRVALSTDALLASAAASAAALGGAGQWLLALPAHYIAGAQVLVRSIAAGTDPLILPPGGFDPIVFGEHSARMTGERTFTSLVPVQLSRVLDAAVDDARLLAALQHFDRILVGGQAVPPALLERAEALDIVVTRTYGSSETAGGCVYDGVPIGNTRMRVVGGLVELSGAVLAQGYVGDPERTEEAFPEHDGRRWYRTGDLGELDAEGRLRVLGRADNVIISGGEKVSIDAVELVVRRHPGFEHAVVVAADDARWGQAPVVVTEAVQAASAADDPNTVPNPTAAFDSVRRFVSARLGVTARPRELVIVDSMPMLSSGKPDRRALSALVADRAS</sequence>
<dbReference type="PANTHER" id="PTHR43767:SF1">
    <property type="entry name" value="NONRIBOSOMAL PEPTIDE SYNTHASE PES1 (EUROFUNG)-RELATED"/>
    <property type="match status" value="1"/>
</dbReference>
<dbReference type="InterPro" id="IPR050237">
    <property type="entry name" value="ATP-dep_AMP-bd_enzyme"/>
</dbReference>
<feature type="domain" description="AMP-dependent synthetase/ligase" evidence="2">
    <location>
        <begin position="81"/>
        <end position="253"/>
    </location>
</feature>
<dbReference type="InterPro" id="IPR000873">
    <property type="entry name" value="AMP-dep_synth/lig_dom"/>
</dbReference>
<comment type="caution">
    <text evidence="4">The sequence shown here is derived from an EMBL/GenBank/DDBJ whole genome shotgun (WGS) entry which is preliminary data.</text>
</comment>